<keyword evidence="2" id="KW-0812">Transmembrane</keyword>
<keyword evidence="2" id="KW-0472">Membrane</keyword>
<dbReference type="RefSeq" id="WP_345304288.1">
    <property type="nucleotide sequence ID" value="NZ_BAABJE010000017.1"/>
</dbReference>
<keyword evidence="5" id="KW-1185">Reference proteome</keyword>
<dbReference type="Gene3D" id="3.30.70.100">
    <property type="match status" value="1"/>
</dbReference>
<dbReference type="PROSITE" id="PS50925">
    <property type="entry name" value="BLUF"/>
    <property type="match status" value="1"/>
</dbReference>
<evidence type="ECO:0000256" key="2">
    <source>
        <dbReference type="SAM" id="Phobius"/>
    </source>
</evidence>
<evidence type="ECO:0000313" key="5">
    <source>
        <dbReference type="Proteomes" id="UP001499959"/>
    </source>
</evidence>
<dbReference type="SMART" id="SM01034">
    <property type="entry name" value="BLUF"/>
    <property type="match status" value="1"/>
</dbReference>
<protein>
    <recommendedName>
        <fullName evidence="3">BLUF domain-containing protein</fullName>
    </recommendedName>
</protein>
<comment type="caution">
    <text evidence="4">The sequence shown here is derived from an EMBL/GenBank/DDBJ whole genome shotgun (WGS) entry which is preliminary data.</text>
</comment>
<proteinExistence type="predicted"/>
<evidence type="ECO:0000313" key="4">
    <source>
        <dbReference type="EMBL" id="GAA4802361.1"/>
    </source>
</evidence>
<dbReference type="InterPro" id="IPR007024">
    <property type="entry name" value="BLUF_domain"/>
</dbReference>
<gene>
    <name evidence="4" type="ORF">GCM10023307_31310</name>
</gene>
<accession>A0ABP9C1T4</accession>
<sequence length="197" mass="21176">MPDLVQIVYVSRSTFTTMPAELGIEPSVARILAQSRVNNARRGLVGALYFGDGCFFQCLEGHAAEVERLYAALLRDPRHTDLKVLVRRPIERTSFASWAMKYVPLDAEMKGLLRELGLATFDPYRFDQAAVARVLELLGTGRDLDPTAAAAEETTRPGAATTRPGNARSPWTIAAATAAAVAIAVVAGIAAAMGAFR</sequence>
<dbReference type="Proteomes" id="UP001499959">
    <property type="component" value="Unassembled WGS sequence"/>
</dbReference>
<dbReference type="EMBL" id="BAABJE010000017">
    <property type="protein sequence ID" value="GAA4802361.1"/>
    <property type="molecule type" value="Genomic_DNA"/>
</dbReference>
<reference evidence="5" key="1">
    <citation type="journal article" date="2019" name="Int. J. Syst. Evol. Microbiol.">
        <title>The Global Catalogue of Microorganisms (GCM) 10K type strain sequencing project: providing services to taxonomists for standard genome sequencing and annotation.</title>
        <authorList>
            <consortium name="The Broad Institute Genomics Platform"/>
            <consortium name="The Broad Institute Genome Sequencing Center for Infectious Disease"/>
            <person name="Wu L."/>
            <person name="Ma J."/>
        </authorList>
    </citation>
    <scope>NUCLEOTIDE SEQUENCE [LARGE SCALE GENOMIC DNA]</scope>
    <source>
        <strain evidence="5">JCM 18204</strain>
    </source>
</reference>
<name>A0ABP9C1T4_9GAMM</name>
<dbReference type="SUPFAM" id="SSF54975">
    <property type="entry name" value="Acylphosphatase/BLUF domain-like"/>
    <property type="match status" value="1"/>
</dbReference>
<dbReference type="InterPro" id="IPR036046">
    <property type="entry name" value="Acylphosphatase-like_dom_sf"/>
</dbReference>
<organism evidence="4 5">
    <name type="scientific">Lysobacter hankyongensis</name>
    <dbReference type="NCBI Taxonomy" id="1176535"/>
    <lineage>
        <taxon>Bacteria</taxon>
        <taxon>Pseudomonadati</taxon>
        <taxon>Pseudomonadota</taxon>
        <taxon>Gammaproteobacteria</taxon>
        <taxon>Lysobacterales</taxon>
        <taxon>Lysobacteraceae</taxon>
        <taxon>Lysobacter</taxon>
    </lineage>
</organism>
<dbReference type="Pfam" id="PF04940">
    <property type="entry name" value="BLUF"/>
    <property type="match status" value="1"/>
</dbReference>
<feature type="compositionally biased region" description="Low complexity" evidence="1">
    <location>
        <begin position="147"/>
        <end position="165"/>
    </location>
</feature>
<evidence type="ECO:0000259" key="3">
    <source>
        <dbReference type="PROSITE" id="PS50925"/>
    </source>
</evidence>
<keyword evidence="2" id="KW-1133">Transmembrane helix</keyword>
<evidence type="ECO:0000256" key="1">
    <source>
        <dbReference type="SAM" id="MobiDB-lite"/>
    </source>
</evidence>
<feature type="transmembrane region" description="Helical" evidence="2">
    <location>
        <begin position="171"/>
        <end position="196"/>
    </location>
</feature>
<feature type="domain" description="BLUF" evidence="3">
    <location>
        <begin position="4"/>
        <end position="101"/>
    </location>
</feature>
<feature type="region of interest" description="Disordered" evidence="1">
    <location>
        <begin position="146"/>
        <end position="167"/>
    </location>
</feature>